<protein>
    <recommendedName>
        <fullName evidence="3">ARF-like 2-binding protein</fullName>
    </recommendedName>
</protein>
<dbReference type="VEuPathDB" id="TriTrypDB:LtaPh_1801200"/>
<name>A0A640KJS5_LEITA</name>
<evidence type="ECO:0008006" key="3">
    <source>
        <dbReference type="Google" id="ProtNLM"/>
    </source>
</evidence>
<gene>
    <name evidence="1" type="ORF">LtaPh_1801200</name>
</gene>
<comment type="caution">
    <text evidence="1">The sequence shown here is derived from an EMBL/GenBank/DDBJ whole genome shotgun (WGS) entry which is preliminary data.</text>
</comment>
<evidence type="ECO:0000313" key="2">
    <source>
        <dbReference type="Proteomes" id="UP000419144"/>
    </source>
</evidence>
<keyword evidence="2" id="KW-1185">Reference proteome</keyword>
<dbReference type="AlphaFoldDB" id="A0A640KJS5"/>
<evidence type="ECO:0000313" key="1">
    <source>
        <dbReference type="EMBL" id="GET87719.1"/>
    </source>
</evidence>
<organism evidence="1 2">
    <name type="scientific">Leishmania tarentolae</name>
    <name type="common">Sauroleishmania tarentolae</name>
    <dbReference type="NCBI Taxonomy" id="5689"/>
    <lineage>
        <taxon>Eukaryota</taxon>
        <taxon>Discoba</taxon>
        <taxon>Euglenozoa</taxon>
        <taxon>Kinetoplastea</taxon>
        <taxon>Metakinetoplastina</taxon>
        <taxon>Trypanosomatida</taxon>
        <taxon>Trypanosomatidae</taxon>
        <taxon>Leishmaniinae</taxon>
        <taxon>Leishmania</taxon>
        <taxon>lizard Leishmania</taxon>
    </lineage>
</organism>
<accession>A0A640KJS5</accession>
<proteinExistence type="predicted"/>
<dbReference type="EMBL" id="BLBS01000023">
    <property type="protein sequence ID" value="GET87719.1"/>
    <property type="molecule type" value="Genomic_DNA"/>
</dbReference>
<sequence>MMNDVEVLFTSSHLSLAAPSTWALHVFPSTLCRFCFTFERPGPLAPHRNRLPSILQSLFTHRTFDFLPSSPSFSHAVFMDTEEGEFIICGNVGSPEDVAFDTVVGVIEDFMISFDLEHVWQSVPSLHNVSDDHDQHAVYTSFLEKVDNELDMYVLAACPEYKSIEEIVSLLQNRQEDITEEVWAFVSEGCFDYETFMEQWREKRP</sequence>
<dbReference type="Proteomes" id="UP000419144">
    <property type="component" value="Unassembled WGS sequence"/>
</dbReference>
<dbReference type="OrthoDB" id="302784at2759"/>
<reference evidence="1" key="1">
    <citation type="submission" date="2019-11" db="EMBL/GenBank/DDBJ databases">
        <title>Leishmania tarentolae CDS.</title>
        <authorList>
            <person name="Goto Y."/>
            <person name="Yamagishi J."/>
        </authorList>
    </citation>
    <scope>NUCLEOTIDE SEQUENCE [LARGE SCALE GENOMIC DNA]</scope>
    <source>
        <strain evidence="1">Parrot Tar II</strain>
    </source>
</reference>